<evidence type="ECO:0000313" key="1">
    <source>
        <dbReference type="EMBL" id="KAK9828679.1"/>
    </source>
</evidence>
<accession>A0AAW1R4S5</accession>
<keyword evidence="2" id="KW-1185">Reference proteome</keyword>
<dbReference type="EMBL" id="JALJOR010000001">
    <property type="protein sequence ID" value="KAK9828679.1"/>
    <property type="molecule type" value="Genomic_DNA"/>
</dbReference>
<dbReference type="AlphaFoldDB" id="A0AAW1R4S5"/>
<reference evidence="1 2" key="1">
    <citation type="journal article" date="2024" name="Nat. Commun.">
        <title>Phylogenomics reveals the evolutionary origins of lichenization in chlorophyte algae.</title>
        <authorList>
            <person name="Puginier C."/>
            <person name="Libourel C."/>
            <person name="Otte J."/>
            <person name="Skaloud P."/>
            <person name="Haon M."/>
            <person name="Grisel S."/>
            <person name="Petersen M."/>
            <person name="Berrin J.G."/>
            <person name="Delaux P.M."/>
            <person name="Dal Grande F."/>
            <person name="Keller J."/>
        </authorList>
    </citation>
    <scope>NUCLEOTIDE SEQUENCE [LARGE SCALE GENOMIC DNA]</scope>
    <source>
        <strain evidence="1 2">SAG 2043</strain>
    </source>
</reference>
<gene>
    <name evidence="1" type="ORF">WJX72_001496</name>
</gene>
<protein>
    <submittedName>
        <fullName evidence="1">Uncharacterized protein</fullName>
    </submittedName>
</protein>
<evidence type="ECO:0000313" key="2">
    <source>
        <dbReference type="Proteomes" id="UP001489004"/>
    </source>
</evidence>
<comment type="caution">
    <text evidence="1">The sequence shown here is derived from an EMBL/GenBank/DDBJ whole genome shotgun (WGS) entry which is preliminary data.</text>
</comment>
<dbReference type="Proteomes" id="UP001489004">
    <property type="component" value="Unassembled WGS sequence"/>
</dbReference>
<organism evidence="1 2">
    <name type="scientific">[Myrmecia] bisecta</name>
    <dbReference type="NCBI Taxonomy" id="41462"/>
    <lineage>
        <taxon>Eukaryota</taxon>
        <taxon>Viridiplantae</taxon>
        <taxon>Chlorophyta</taxon>
        <taxon>core chlorophytes</taxon>
        <taxon>Trebouxiophyceae</taxon>
        <taxon>Trebouxiales</taxon>
        <taxon>Trebouxiaceae</taxon>
        <taxon>Myrmecia</taxon>
    </lineage>
</organism>
<proteinExistence type="predicted"/>
<name>A0AAW1R4S5_9CHLO</name>
<sequence>MMGSQLLAKQHAWLPNTINRSNVSCSLAATGQLRPSTGQHTQLLSRRWQGMPCCTCSRASAQRATRTRLAAVGDYGDEDVEEPPFLWDEDELKQRDVEASMWLMVAGVLAAAALLAPLVVEDNELLIRQHLLDGLPSSGKLIDSEFSKLSLPKV</sequence>